<dbReference type="EMBL" id="VZCW01000163">
    <property type="protein sequence ID" value="MQN12400.1"/>
    <property type="molecule type" value="Genomic_DNA"/>
</dbReference>
<protein>
    <submittedName>
        <fullName evidence="2">Fimbrillin family protein</fullName>
    </submittedName>
</protein>
<comment type="caution">
    <text evidence="2">The sequence shown here is derived from an EMBL/GenBank/DDBJ whole genome shotgun (WGS) entry which is preliminary data.</text>
</comment>
<dbReference type="Gene3D" id="2.60.40.2630">
    <property type="match status" value="1"/>
</dbReference>
<evidence type="ECO:0000313" key="3">
    <source>
        <dbReference type="Proteomes" id="UP000442105"/>
    </source>
</evidence>
<feature type="signal peptide" evidence="1">
    <location>
        <begin position="1"/>
        <end position="22"/>
    </location>
</feature>
<evidence type="ECO:0000256" key="1">
    <source>
        <dbReference type="SAM" id="SignalP"/>
    </source>
</evidence>
<dbReference type="Pfam" id="PF13149">
    <property type="entry name" value="Mfa_like_1"/>
    <property type="match status" value="1"/>
</dbReference>
<dbReference type="InterPro" id="IPR025049">
    <property type="entry name" value="Mfa-like_1"/>
</dbReference>
<keyword evidence="1" id="KW-0732">Signal</keyword>
<organism evidence="2 3">
    <name type="scientific">Segatella copri</name>
    <dbReference type="NCBI Taxonomy" id="165179"/>
    <lineage>
        <taxon>Bacteria</taxon>
        <taxon>Pseudomonadati</taxon>
        <taxon>Bacteroidota</taxon>
        <taxon>Bacteroidia</taxon>
        <taxon>Bacteroidales</taxon>
        <taxon>Prevotellaceae</taxon>
        <taxon>Segatella</taxon>
    </lineage>
</organism>
<feature type="chain" id="PRO_5041736620" evidence="1">
    <location>
        <begin position="23"/>
        <end position="672"/>
    </location>
</feature>
<dbReference type="Proteomes" id="UP000442105">
    <property type="component" value="Unassembled WGS sequence"/>
</dbReference>
<dbReference type="PROSITE" id="PS51257">
    <property type="entry name" value="PROKAR_LIPOPROTEIN"/>
    <property type="match status" value="1"/>
</dbReference>
<gene>
    <name evidence="2" type="ORF">F7D95_06115</name>
</gene>
<dbReference type="RefSeq" id="WP_153128303.1">
    <property type="nucleotide sequence ID" value="NZ_VZCW01000163.1"/>
</dbReference>
<sequence>MSNKNKLIGLSLIALATLCACNDDNYADGKGNRLVTFSVNAKANGGWSDINGSRSAWMSPQAQQMGEPVEMEGKLNGKTVYLTSEVIEGFPSDNATFTRGTQITNADGMSSSFGVTAFLGSQKYMDHVEIKKSNDSWKPQTDYFWLNGKSLDFYAWYPYNSAEGTNGIPSGMTLNKEDFSSISYTVPTDVSKQEDLMFAVNKNVSEPTDGNATSLDFKHSLAAVKFVVGDLPTGTKVTSVALKGVKYKGDLAVTAGNNGEAQLAWSNLANETRDFTQATTKEVKENDTDNAITKEDQTFFMMPQTLPDGAIVEVVVENQKGESATLTGALQDATAAVGAKNKWEAGNTYTYRVNSSGVQAEVTFFDGIKGLNGQPYTSHNISANGDPFKLTLKYPNTVEKITARIAYETKETSADGSTTYKYEEIKQYENLMGKNEHSLTSPCMNNKGDETHAKEKETPFVVQIKIKASAPLRMPTDPDRPGEYKYHPGSDDETWFTIWRGTMFPPNYVLKYTYCSVYVSRKNMTYNGNLTASVFNMRASSQQYSEVDENHPKFGKGKFDFNNITGLFNYNGDTFQGVSWAIACWMKYNQAPSNKAIYGEKFIRNHYWSFGCNGGAIYWIFNYQMTISSPQNWWTAEHYYSGYGQNQVTNSQMCSVDGYNSGVCARGFAGYW</sequence>
<evidence type="ECO:0000313" key="2">
    <source>
        <dbReference type="EMBL" id="MQN12400.1"/>
    </source>
</evidence>
<dbReference type="Gene3D" id="2.60.40.2620">
    <property type="entry name" value="Fimbrillin-like"/>
    <property type="match status" value="1"/>
</dbReference>
<name>A0AA90UEG6_9BACT</name>
<accession>A0AA90UEG6</accession>
<proteinExistence type="predicted"/>
<dbReference type="InterPro" id="IPR042278">
    <property type="entry name" value="Mfa-like_1_N"/>
</dbReference>
<dbReference type="AlphaFoldDB" id="A0AA90UEG6"/>
<dbReference type="CDD" id="cd13120">
    <property type="entry name" value="BF2867_like_N"/>
    <property type="match status" value="1"/>
</dbReference>
<reference evidence="3" key="1">
    <citation type="submission" date="2019-09" db="EMBL/GenBank/DDBJ databases">
        <title>Distinct polysaccharide growth profiles of human intestinal Prevotella copri isolates.</title>
        <authorList>
            <person name="Fehlner-Peach H."/>
            <person name="Magnabosco C."/>
            <person name="Raghavan V."/>
            <person name="Scher J.U."/>
            <person name="Tett A."/>
            <person name="Cox L.M."/>
            <person name="Gottsegen C."/>
            <person name="Watters A."/>
            <person name="Wiltshire- Gordon J.D."/>
            <person name="Segata N."/>
            <person name="Bonneau R."/>
            <person name="Littman D.R."/>
        </authorList>
    </citation>
    <scope>NUCLEOTIDE SEQUENCE [LARGE SCALE GENOMIC DNA]</scope>
    <source>
        <strain evidence="3">iAQ1179</strain>
    </source>
</reference>